<evidence type="ECO:0000256" key="8">
    <source>
        <dbReference type="ARBA" id="ARBA00022989"/>
    </source>
</evidence>
<evidence type="ECO:0000256" key="11">
    <source>
        <dbReference type="ARBA" id="ARBA00023136"/>
    </source>
</evidence>
<keyword evidence="11" id="KW-0472">Membrane</keyword>
<dbReference type="Pfam" id="PF01762">
    <property type="entry name" value="Galactosyl_T"/>
    <property type="match status" value="1"/>
</dbReference>
<organism evidence="14 15">
    <name type="scientific">Solea senegalensis</name>
    <name type="common">Senegalese sole</name>
    <dbReference type="NCBI Taxonomy" id="28829"/>
    <lineage>
        <taxon>Eukaryota</taxon>
        <taxon>Metazoa</taxon>
        <taxon>Chordata</taxon>
        <taxon>Craniata</taxon>
        <taxon>Vertebrata</taxon>
        <taxon>Euteleostomi</taxon>
        <taxon>Actinopterygii</taxon>
        <taxon>Neopterygii</taxon>
        <taxon>Teleostei</taxon>
        <taxon>Neoteleostei</taxon>
        <taxon>Acanthomorphata</taxon>
        <taxon>Carangaria</taxon>
        <taxon>Pleuronectiformes</taxon>
        <taxon>Pleuronectoidei</taxon>
        <taxon>Soleidae</taxon>
        <taxon>Solea</taxon>
    </lineage>
</organism>
<evidence type="ECO:0000256" key="1">
    <source>
        <dbReference type="ARBA" id="ARBA00004323"/>
    </source>
</evidence>
<dbReference type="FunFam" id="3.90.550.50:FF:000001">
    <property type="entry name" value="Hexosyltransferase"/>
    <property type="match status" value="1"/>
</dbReference>
<keyword evidence="9 13" id="KW-0333">Golgi apparatus</keyword>
<dbReference type="GO" id="GO:0006629">
    <property type="term" value="P:lipid metabolic process"/>
    <property type="evidence" value="ECO:0007669"/>
    <property type="project" value="UniProtKB-KW"/>
</dbReference>
<evidence type="ECO:0000256" key="12">
    <source>
        <dbReference type="ARBA" id="ARBA00023180"/>
    </source>
</evidence>
<keyword evidence="12" id="KW-0325">Glycoprotein</keyword>
<dbReference type="GO" id="GO:0008194">
    <property type="term" value="F:UDP-glycosyltransferase activity"/>
    <property type="evidence" value="ECO:0007669"/>
    <property type="project" value="TreeGrafter"/>
</dbReference>
<sequence length="452" mass="51915">MAKYNYQWTKVLVGACTVCAVLALFLLGLARMWCQSESDEEPSFTVDSEEISGTQSVPVIQFELWKKKKFARLPKTFWQSHLTGDAFWNKHQAVIDYHFNPLLSHHDGNIELDSPFYESLLPQSFSEVSGFVGTMQLPEMLQDFVSSMHRRDYSTLIQPNGLCGAGATDEKEAPLLLLAIKSTDLNFENRQAIRETWGQAGWVSGQNSKRKGSGGYVRRIFLMASNGQPPSSELLAESTLYGDILQWDFKDTFFNLSLKDVLLWKWFSRYCSRTRFVFKGDDDVFVNTVKMITYLRDQLQRPQAEKRMKTFMVGYVIGGTSPIRDDSSKYFIPDNFYTGVYPAYPCGGGFLYSGVLAKRLYQVSKRVHLFPIDDAYIGMCMIRLNIFPIHHPAFLIYGFPGKDEEAQCSYHTMLMIHKRSPSEMPDLWAHLRKTEEECWDAPLRNVYIAQHL</sequence>
<evidence type="ECO:0000256" key="4">
    <source>
        <dbReference type="ARBA" id="ARBA00022676"/>
    </source>
</evidence>
<gene>
    <name evidence="14" type="ORF">JOB18_016361</name>
</gene>
<evidence type="ECO:0000256" key="2">
    <source>
        <dbReference type="ARBA" id="ARBA00004922"/>
    </source>
</evidence>
<keyword evidence="8" id="KW-1133">Transmembrane helix</keyword>
<proteinExistence type="inferred from homology"/>
<comment type="pathway">
    <text evidence="2">Protein modification; protein glycosylation.</text>
</comment>
<evidence type="ECO:0000313" key="15">
    <source>
        <dbReference type="Proteomes" id="UP000693946"/>
    </source>
</evidence>
<reference evidence="14 15" key="1">
    <citation type="journal article" date="2021" name="Sci. Rep.">
        <title>Chromosome anchoring in Senegalese sole (Solea senegalensis) reveals sex-associated markers and genome rearrangements in flatfish.</title>
        <authorList>
            <person name="Guerrero-Cozar I."/>
            <person name="Gomez-Garrido J."/>
            <person name="Berbel C."/>
            <person name="Martinez-Blanch J.F."/>
            <person name="Alioto T."/>
            <person name="Claros M.G."/>
            <person name="Gagnaire P.A."/>
            <person name="Manchado M."/>
        </authorList>
    </citation>
    <scope>NUCLEOTIDE SEQUENCE [LARGE SCALE GENOMIC DNA]</scope>
    <source>
        <strain evidence="14">Sse05_10M</strain>
    </source>
</reference>
<name>A0AAV6SJX3_SOLSE</name>
<evidence type="ECO:0000256" key="7">
    <source>
        <dbReference type="ARBA" id="ARBA00022968"/>
    </source>
</evidence>
<protein>
    <recommendedName>
        <fullName evidence="13">Hexosyltransferase</fullName>
        <ecNumber evidence="13">2.4.1.-</ecNumber>
    </recommendedName>
</protein>
<evidence type="ECO:0000313" key="14">
    <source>
        <dbReference type="EMBL" id="KAG7517794.1"/>
    </source>
</evidence>
<dbReference type="PANTHER" id="PTHR11214:SF234">
    <property type="entry name" value="HEXOSYLTRANSFERASE"/>
    <property type="match status" value="1"/>
</dbReference>
<evidence type="ECO:0000256" key="13">
    <source>
        <dbReference type="RuleBase" id="RU363063"/>
    </source>
</evidence>
<evidence type="ECO:0000256" key="5">
    <source>
        <dbReference type="ARBA" id="ARBA00022679"/>
    </source>
</evidence>
<keyword evidence="5" id="KW-0808">Transferase</keyword>
<comment type="subcellular location">
    <subcellularLocation>
        <location evidence="1 13">Golgi apparatus membrane</location>
        <topology evidence="1 13">Single-pass type II membrane protein</topology>
    </subcellularLocation>
</comment>
<dbReference type="GO" id="GO:0016758">
    <property type="term" value="F:hexosyltransferase activity"/>
    <property type="evidence" value="ECO:0007669"/>
    <property type="project" value="InterPro"/>
</dbReference>
<evidence type="ECO:0000256" key="10">
    <source>
        <dbReference type="ARBA" id="ARBA00023098"/>
    </source>
</evidence>
<dbReference type="InterPro" id="IPR002659">
    <property type="entry name" value="Glyco_trans_31"/>
</dbReference>
<evidence type="ECO:0000256" key="6">
    <source>
        <dbReference type="ARBA" id="ARBA00022692"/>
    </source>
</evidence>
<keyword evidence="6" id="KW-0812">Transmembrane</keyword>
<dbReference type="AlphaFoldDB" id="A0AAV6SJX3"/>
<dbReference type="EMBL" id="JAGKHQ010000004">
    <property type="protein sequence ID" value="KAG7517794.1"/>
    <property type="molecule type" value="Genomic_DNA"/>
</dbReference>
<comment type="caution">
    <text evidence="14">The sequence shown here is derived from an EMBL/GenBank/DDBJ whole genome shotgun (WGS) entry which is preliminary data.</text>
</comment>
<keyword evidence="15" id="KW-1185">Reference proteome</keyword>
<dbReference type="Proteomes" id="UP000693946">
    <property type="component" value="Linkage Group LG12"/>
</dbReference>
<dbReference type="GO" id="GO:0006493">
    <property type="term" value="P:protein O-linked glycosylation"/>
    <property type="evidence" value="ECO:0007669"/>
    <property type="project" value="TreeGrafter"/>
</dbReference>
<keyword evidence="10" id="KW-0443">Lipid metabolism</keyword>
<evidence type="ECO:0000256" key="9">
    <source>
        <dbReference type="ARBA" id="ARBA00023034"/>
    </source>
</evidence>
<dbReference type="PANTHER" id="PTHR11214">
    <property type="entry name" value="BETA-1,3-N-ACETYLGLUCOSAMINYLTRANSFERASE"/>
    <property type="match status" value="1"/>
</dbReference>
<keyword evidence="4 13" id="KW-0328">Glycosyltransferase</keyword>
<accession>A0AAV6SJX3</accession>
<dbReference type="GO" id="GO:0030311">
    <property type="term" value="P:poly-N-acetyllactosamine biosynthetic process"/>
    <property type="evidence" value="ECO:0007669"/>
    <property type="project" value="TreeGrafter"/>
</dbReference>
<evidence type="ECO:0000256" key="3">
    <source>
        <dbReference type="ARBA" id="ARBA00008661"/>
    </source>
</evidence>
<dbReference type="GO" id="GO:0000139">
    <property type="term" value="C:Golgi membrane"/>
    <property type="evidence" value="ECO:0007669"/>
    <property type="project" value="UniProtKB-SubCell"/>
</dbReference>
<dbReference type="EC" id="2.4.1.-" evidence="13"/>
<comment type="similarity">
    <text evidence="3 13">Belongs to the glycosyltransferase 31 family.</text>
</comment>
<keyword evidence="7" id="KW-0735">Signal-anchor</keyword>